<feature type="binding site" evidence="5">
    <location>
        <position position="125"/>
    </location>
    <ligand>
        <name>dimethylallyl diphosphate</name>
        <dbReference type="ChEBI" id="CHEBI:57623"/>
    </ligand>
</feature>
<feature type="binding site" evidence="5">
    <location>
        <position position="264"/>
    </location>
    <ligand>
        <name>(2E)-4-hydroxy-3-methylbut-2-enyl diphosphate</name>
        <dbReference type="ChEBI" id="CHEBI:128753"/>
    </ligand>
</feature>
<comment type="cofactor">
    <cofactor evidence="5">
        <name>[4Fe-4S] cluster</name>
        <dbReference type="ChEBI" id="CHEBI:49883"/>
    </cofactor>
    <text evidence="5">Binds 1 [4Fe-4S] cluster per subunit.</text>
</comment>
<comment type="catalytic activity">
    <reaction evidence="5">
        <text>dimethylallyl diphosphate + 2 oxidized [2Fe-2S]-[ferredoxin] + H2O = (2E)-4-hydroxy-3-methylbut-2-enyl diphosphate + 2 reduced [2Fe-2S]-[ferredoxin] + 2 H(+)</text>
        <dbReference type="Rhea" id="RHEA:24825"/>
        <dbReference type="Rhea" id="RHEA-COMP:10000"/>
        <dbReference type="Rhea" id="RHEA-COMP:10001"/>
        <dbReference type="ChEBI" id="CHEBI:15377"/>
        <dbReference type="ChEBI" id="CHEBI:15378"/>
        <dbReference type="ChEBI" id="CHEBI:33737"/>
        <dbReference type="ChEBI" id="CHEBI:33738"/>
        <dbReference type="ChEBI" id="CHEBI:57623"/>
        <dbReference type="ChEBI" id="CHEBI:128753"/>
        <dbReference type="EC" id="1.17.7.4"/>
    </reaction>
</comment>
<feature type="binding site" evidence="5">
    <location>
        <position position="163"/>
    </location>
    <ligand>
        <name>(2E)-4-hydroxy-3-methylbut-2-enyl diphosphate</name>
        <dbReference type="ChEBI" id="CHEBI:128753"/>
    </ligand>
</feature>
<dbReference type="Pfam" id="PF02401">
    <property type="entry name" value="LYTB"/>
    <property type="match status" value="1"/>
</dbReference>
<feature type="binding site" evidence="5">
    <location>
        <position position="219"/>
    </location>
    <ligand>
        <name>dimethylallyl diphosphate</name>
        <dbReference type="ChEBI" id="CHEBI:57623"/>
    </ligand>
</feature>
<keyword evidence="3 5" id="KW-0408">Iron</keyword>
<feature type="binding site" evidence="5">
    <location>
        <position position="75"/>
    </location>
    <ligand>
        <name>dimethylallyl diphosphate</name>
        <dbReference type="ChEBI" id="CHEBI:57623"/>
    </ligand>
</feature>
<accession>A0A1G9CA97</accession>
<dbReference type="UniPathway" id="UPA00059">
    <property type="reaction ID" value="UER00105"/>
</dbReference>
<dbReference type="HAMAP" id="MF_00191">
    <property type="entry name" value="IspH"/>
    <property type="match status" value="1"/>
</dbReference>
<feature type="binding site" evidence="5">
    <location>
        <position position="221"/>
    </location>
    <ligand>
        <name>(2E)-4-hydroxy-3-methylbut-2-enyl diphosphate</name>
        <dbReference type="ChEBI" id="CHEBI:128753"/>
    </ligand>
</feature>
<dbReference type="NCBIfam" id="NF009024">
    <property type="entry name" value="PRK12360.1"/>
    <property type="match status" value="1"/>
</dbReference>
<organism evidence="6 7">
    <name type="scientific">Natronincola ferrireducens</name>
    <dbReference type="NCBI Taxonomy" id="393762"/>
    <lineage>
        <taxon>Bacteria</taxon>
        <taxon>Bacillati</taxon>
        <taxon>Bacillota</taxon>
        <taxon>Clostridia</taxon>
        <taxon>Peptostreptococcales</taxon>
        <taxon>Natronincolaceae</taxon>
        <taxon>Natronincola</taxon>
    </lineage>
</organism>
<keyword evidence="5" id="KW-0560">Oxidoreductase</keyword>
<comment type="similarity">
    <text evidence="5">Belongs to the IspH family.</text>
</comment>
<evidence type="ECO:0000256" key="5">
    <source>
        <dbReference type="HAMAP-Rule" id="MF_00191"/>
    </source>
</evidence>
<feature type="binding site" evidence="5">
    <location>
        <position position="191"/>
    </location>
    <ligand>
        <name>[4Fe-4S] cluster</name>
        <dbReference type="ChEBI" id="CHEBI:49883"/>
    </ligand>
</feature>
<feature type="binding site" evidence="5">
    <location>
        <position position="221"/>
    </location>
    <ligand>
        <name>isopentenyl diphosphate</name>
        <dbReference type="ChEBI" id="CHEBI:128769"/>
    </ligand>
</feature>
<dbReference type="Gene3D" id="3.40.50.11270">
    <property type="match status" value="1"/>
</dbReference>
<name>A0A1G9CA97_9FIRM</name>
<dbReference type="EC" id="1.17.7.4" evidence="5"/>
<dbReference type="PANTHER" id="PTHR30426:SF0">
    <property type="entry name" value="4-HYDROXY-3-METHYLBUT-2-ENYL DIPHOSPHATE REDUCTASE"/>
    <property type="match status" value="1"/>
</dbReference>
<feature type="binding site" evidence="5">
    <location>
        <position position="264"/>
    </location>
    <ligand>
        <name>dimethylallyl diphosphate</name>
        <dbReference type="ChEBI" id="CHEBI:57623"/>
    </ligand>
</feature>
<comment type="pathway">
    <text evidence="5">Isoprenoid biosynthesis; dimethylallyl diphosphate biosynthesis; dimethylallyl diphosphate from (2E)-4-hydroxy-3-methylbutenyl diphosphate: step 1/1.</text>
</comment>
<feature type="binding site" evidence="5">
    <location>
        <position position="220"/>
    </location>
    <ligand>
        <name>(2E)-4-hydroxy-3-methylbut-2-enyl diphosphate</name>
        <dbReference type="ChEBI" id="CHEBI:128753"/>
    </ligand>
</feature>
<dbReference type="CDD" id="cd13944">
    <property type="entry name" value="lytB_ispH"/>
    <property type="match status" value="1"/>
</dbReference>
<protein>
    <recommendedName>
        <fullName evidence="5">4-hydroxy-3-methylbut-2-enyl diphosphate reductase</fullName>
        <shortName evidence="5">HMBPP reductase</shortName>
        <ecNumber evidence="5">1.17.7.4</ecNumber>
    </recommendedName>
</protein>
<evidence type="ECO:0000256" key="4">
    <source>
        <dbReference type="ARBA" id="ARBA00023014"/>
    </source>
</evidence>
<feature type="binding site" evidence="5">
    <location>
        <position position="43"/>
    </location>
    <ligand>
        <name>isopentenyl diphosphate</name>
        <dbReference type="ChEBI" id="CHEBI:128769"/>
    </ligand>
</feature>
<feature type="binding site" evidence="5">
    <location>
        <position position="221"/>
    </location>
    <ligand>
        <name>dimethylallyl diphosphate</name>
        <dbReference type="ChEBI" id="CHEBI:57623"/>
    </ligand>
</feature>
<evidence type="ECO:0000256" key="1">
    <source>
        <dbReference type="ARBA" id="ARBA00022485"/>
    </source>
</evidence>
<evidence type="ECO:0000256" key="3">
    <source>
        <dbReference type="ARBA" id="ARBA00023004"/>
    </source>
</evidence>
<dbReference type="GO" id="GO:0046872">
    <property type="term" value="F:metal ion binding"/>
    <property type="evidence" value="ECO:0007669"/>
    <property type="project" value="UniProtKB-KW"/>
</dbReference>
<evidence type="ECO:0000313" key="6">
    <source>
        <dbReference type="EMBL" id="SDK48608.1"/>
    </source>
</evidence>
<dbReference type="GO" id="GO:0019288">
    <property type="term" value="P:isopentenyl diphosphate biosynthetic process, methylerythritol 4-phosphate pathway"/>
    <property type="evidence" value="ECO:0007669"/>
    <property type="project" value="UniProtKB-UniRule"/>
</dbReference>
<dbReference type="GO" id="GO:0051539">
    <property type="term" value="F:4 iron, 4 sulfur cluster binding"/>
    <property type="evidence" value="ECO:0007669"/>
    <property type="project" value="UniProtKB-UniRule"/>
</dbReference>
<keyword evidence="5" id="KW-0414">Isoprene biosynthesis</keyword>
<comment type="catalytic activity">
    <reaction evidence="5">
        <text>isopentenyl diphosphate + 2 oxidized [2Fe-2S]-[ferredoxin] + H2O = (2E)-4-hydroxy-3-methylbut-2-enyl diphosphate + 2 reduced [2Fe-2S]-[ferredoxin] + 2 H(+)</text>
        <dbReference type="Rhea" id="RHEA:24488"/>
        <dbReference type="Rhea" id="RHEA-COMP:10000"/>
        <dbReference type="Rhea" id="RHEA-COMP:10001"/>
        <dbReference type="ChEBI" id="CHEBI:15377"/>
        <dbReference type="ChEBI" id="CHEBI:15378"/>
        <dbReference type="ChEBI" id="CHEBI:33737"/>
        <dbReference type="ChEBI" id="CHEBI:33738"/>
        <dbReference type="ChEBI" id="CHEBI:128753"/>
        <dbReference type="ChEBI" id="CHEBI:128769"/>
        <dbReference type="EC" id="1.17.7.4"/>
    </reaction>
</comment>
<feature type="active site" description="Proton donor" evidence="5">
    <location>
        <position position="127"/>
    </location>
</feature>
<feature type="binding site" evidence="5">
    <location>
        <position position="75"/>
    </location>
    <ligand>
        <name>(2E)-4-hydroxy-3-methylbut-2-enyl diphosphate</name>
        <dbReference type="ChEBI" id="CHEBI:128753"/>
    </ligand>
</feature>
<feature type="binding site" evidence="5">
    <location>
        <position position="43"/>
    </location>
    <ligand>
        <name>(2E)-4-hydroxy-3-methylbut-2-enyl diphosphate</name>
        <dbReference type="ChEBI" id="CHEBI:128753"/>
    </ligand>
</feature>
<reference evidence="6 7" key="1">
    <citation type="submission" date="2016-10" db="EMBL/GenBank/DDBJ databases">
        <authorList>
            <person name="de Groot N.N."/>
        </authorList>
    </citation>
    <scope>NUCLEOTIDE SEQUENCE [LARGE SCALE GENOMIC DNA]</scope>
    <source>
        <strain evidence="6 7">DSM 18346</strain>
    </source>
</reference>
<dbReference type="NCBIfam" id="TIGR00216">
    <property type="entry name" value="ispH_lytB"/>
    <property type="match status" value="1"/>
</dbReference>
<dbReference type="OrthoDB" id="9804077at2"/>
<gene>
    <name evidence="5" type="primary">ispH</name>
    <name evidence="6" type="ORF">SAMN05660472_01410</name>
</gene>
<feature type="binding site" evidence="5">
    <location>
        <position position="125"/>
    </location>
    <ligand>
        <name>isopentenyl diphosphate</name>
        <dbReference type="ChEBI" id="CHEBI:128769"/>
    </ligand>
</feature>
<dbReference type="GO" id="GO:0050992">
    <property type="term" value="P:dimethylallyl diphosphate biosynthetic process"/>
    <property type="evidence" value="ECO:0007669"/>
    <property type="project" value="UniProtKB-UniRule"/>
</dbReference>
<feature type="binding site" evidence="5">
    <location>
        <position position="264"/>
    </location>
    <ligand>
        <name>isopentenyl diphosphate</name>
        <dbReference type="ChEBI" id="CHEBI:128769"/>
    </ligand>
</feature>
<comment type="function">
    <text evidence="5">Catalyzes the conversion of 1-hydroxy-2-methyl-2-(E)-butenyl 4-diphosphate (HMBPP) into a mixture of isopentenyl diphosphate (IPP) and dimethylallyl diphosphate (DMAPP). Acts in the terminal step of the DOXP/MEP pathway for isoprenoid precursor biosynthesis.</text>
</comment>
<feature type="binding site" evidence="5">
    <location>
        <position position="97"/>
    </location>
    <ligand>
        <name>[4Fe-4S] cluster</name>
        <dbReference type="ChEBI" id="CHEBI:49883"/>
    </ligand>
</feature>
<dbReference type="EMBL" id="FNFP01000002">
    <property type="protein sequence ID" value="SDK48608.1"/>
    <property type="molecule type" value="Genomic_DNA"/>
</dbReference>
<dbReference type="Proteomes" id="UP000198718">
    <property type="component" value="Unassembled WGS sequence"/>
</dbReference>
<proteinExistence type="inferred from homology"/>
<feature type="binding site" evidence="5">
    <location>
        <position position="43"/>
    </location>
    <ligand>
        <name>dimethylallyl diphosphate</name>
        <dbReference type="ChEBI" id="CHEBI:57623"/>
    </ligand>
</feature>
<dbReference type="AlphaFoldDB" id="A0A1G9CA97"/>
<dbReference type="GO" id="GO:0051745">
    <property type="term" value="F:4-hydroxy-3-methylbut-2-enyl diphosphate reductase activity"/>
    <property type="evidence" value="ECO:0007669"/>
    <property type="project" value="UniProtKB-UniRule"/>
</dbReference>
<dbReference type="InterPro" id="IPR003451">
    <property type="entry name" value="LytB/IspH"/>
</dbReference>
<feature type="binding site" evidence="5">
    <location>
        <position position="219"/>
    </location>
    <ligand>
        <name>(2E)-4-hydroxy-3-methylbut-2-enyl diphosphate</name>
        <dbReference type="ChEBI" id="CHEBI:128753"/>
    </ligand>
</feature>
<dbReference type="UniPathway" id="UPA00056">
    <property type="reaction ID" value="UER00097"/>
</dbReference>
<comment type="pathway">
    <text evidence="5">Isoprenoid biosynthesis; isopentenyl diphosphate biosynthesis via DXP pathway; isopentenyl diphosphate from 1-deoxy-D-xylulose 5-phosphate: step 6/6.</text>
</comment>
<dbReference type="STRING" id="393762.SAMN05660472_01410"/>
<dbReference type="RefSeq" id="WP_090552640.1">
    <property type="nucleotide sequence ID" value="NZ_FNFP01000002.1"/>
</dbReference>
<keyword evidence="4 5" id="KW-0411">Iron-sulfur</keyword>
<feature type="binding site" evidence="5">
    <location>
        <position position="125"/>
    </location>
    <ligand>
        <name>(2E)-4-hydroxy-3-methylbut-2-enyl diphosphate</name>
        <dbReference type="ChEBI" id="CHEBI:128753"/>
    </ligand>
</feature>
<feature type="binding site" evidence="5">
    <location>
        <position position="219"/>
    </location>
    <ligand>
        <name>isopentenyl diphosphate</name>
        <dbReference type="ChEBI" id="CHEBI:128769"/>
    </ligand>
</feature>
<dbReference type="GO" id="GO:0016114">
    <property type="term" value="P:terpenoid biosynthetic process"/>
    <property type="evidence" value="ECO:0007669"/>
    <property type="project" value="UniProtKB-UniRule"/>
</dbReference>
<sequence length="280" mass="31352">MKVILADYSGFCFGVEKAINTTFGELEKKQKDQNIYSLGPLIHNNQVVKNLEEKGIEVIENIEDLSEGSIIIRSHGVSEKIYEELENKGLNIIDATCPFVRRIQNIVKNYYGKGYTIAIIGNSCHPEVIGINGWCNNQAIIINKEEDIHKVPSVDKLCIVVQTTMAVEQYNTISEKLENYAKEVVKFNTICLATKERQNAAKHLATKVDAMVVIGGQHSSNTQKLVSICKKIKPNDTFHVETIKDLPINTFKKYETIGVTAGASTPRWIISEAIETIRNI</sequence>
<feature type="binding site" evidence="5">
    <location>
        <position position="12"/>
    </location>
    <ligand>
        <name>[4Fe-4S] cluster</name>
        <dbReference type="ChEBI" id="CHEBI:49883"/>
    </ligand>
</feature>
<feature type="binding site" evidence="5">
    <location>
        <position position="75"/>
    </location>
    <ligand>
        <name>isopentenyl diphosphate</name>
        <dbReference type="ChEBI" id="CHEBI:128769"/>
    </ligand>
</feature>
<feature type="binding site" evidence="5">
    <location>
        <position position="220"/>
    </location>
    <ligand>
        <name>dimethylallyl diphosphate</name>
        <dbReference type="ChEBI" id="CHEBI:57623"/>
    </ligand>
</feature>
<dbReference type="NCBIfam" id="NF002187">
    <property type="entry name" value="PRK01045.1-1"/>
    <property type="match status" value="1"/>
</dbReference>
<dbReference type="Gene3D" id="3.40.1010.20">
    <property type="entry name" value="4-hydroxy-3-methylbut-2-enyl diphosphate reductase, catalytic domain"/>
    <property type="match status" value="2"/>
</dbReference>
<keyword evidence="1 5" id="KW-0004">4Fe-4S</keyword>
<keyword evidence="2 5" id="KW-0479">Metal-binding</keyword>
<keyword evidence="7" id="KW-1185">Reference proteome</keyword>
<evidence type="ECO:0000256" key="2">
    <source>
        <dbReference type="ARBA" id="ARBA00022723"/>
    </source>
</evidence>
<feature type="binding site" evidence="5">
    <location>
        <position position="220"/>
    </location>
    <ligand>
        <name>isopentenyl diphosphate</name>
        <dbReference type="ChEBI" id="CHEBI:128769"/>
    </ligand>
</feature>
<evidence type="ECO:0000313" key="7">
    <source>
        <dbReference type="Proteomes" id="UP000198718"/>
    </source>
</evidence>
<dbReference type="PANTHER" id="PTHR30426">
    <property type="entry name" value="4-HYDROXY-3-METHYLBUT-2-ENYL DIPHOSPHATE REDUCTASE"/>
    <property type="match status" value="1"/>
</dbReference>